<sequence length="200" mass="22302">MTPKEFITGFLKKDHMELNYRRRTWGTIYGSNSTIELVSEIAKIFHKKDAARHRWVDFIQAEAVLLCRQEMSSRTTGSFMSSQLVKRDFFGPDAKHARNLKLTTIERPLLYNIIHGIISRADKEDGDTNEVCDGPDDLGGNNTDDMNKTCDASDDLRGNNDPVITGTCGTELADGVDEMEPEVSLNSCSGSLEDVMADYG</sequence>
<proteinExistence type="predicted"/>
<feature type="compositionally biased region" description="Acidic residues" evidence="1">
    <location>
        <begin position="124"/>
        <end position="136"/>
    </location>
</feature>
<evidence type="ECO:0000313" key="2">
    <source>
        <dbReference type="EMBL" id="EHS64815.1"/>
    </source>
</evidence>
<name>H6QQB3_PUCGT</name>
<organism evidence="2 3">
    <name type="scientific">Puccinia graminis f. sp. tritici (strain CRL 75-36-700-3 / race SCCL)</name>
    <name type="common">Black stem rust fungus</name>
    <dbReference type="NCBI Taxonomy" id="418459"/>
    <lineage>
        <taxon>Eukaryota</taxon>
        <taxon>Fungi</taxon>
        <taxon>Dikarya</taxon>
        <taxon>Basidiomycota</taxon>
        <taxon>Pucciniomycotina</taxon>
        <taxon>Pucciniomycetes</taxon>
        <taxon>Pucciniales</taxon>
        <taxon>Pucciniaceae</taxon>
        <taxon>Puccinia</taxon>
    </lineage>
</organism>
<accession>H6QQB3</accession>
<dbReference type="Proteomes" id="UP000008783">
    <property type="component" value="Unassembled WGS sequence"/>
</dbReference>
<feature type="region of interest" description="Disordered" evidence="1">
    <location>
        <begin position="124"/>
        <end position="143"/>
    </location>
</feature>
<dbReference type="RefSeq" id="XP_003890336.1">
    <property type="nucleotide sequence ID" value="XM_003890287.1"/>
</dbReference>
<gene>
    <name evidence="2" type="ORF">PGTG_21073</name>
</gene>
<protein>
    <submittedName>
        <fullName evidence="2">Uncharacterized protein</fullName>
    </submittedName>
</protein>
<dbReference type="OrthoDB" id="10618127at2759"/>
<dbReference type="HOGENOM" id="CLU_1366854_0_0_1"/>
<reference evidence="3" key="1">
    <citation type="journal article" date="2011" name="Proc. Natl. Acad. Sci. U.S.A.">
        <title>Obligate biotrophy features unraveled by the genomic analysis of rust fungi.</title>
        <authorList>
            <person name="Duplessis S."/>
            <person name="Cuomo C.A."/>
            <person name="Lin Y.-C."/>
            <person name="Aerts A."/>
            <person name="Tisserant E."/>
            <person name="Veneault-Fourrey C."/>
            <person name="Joly D.L."/>
            <person name="Hacquard S."/>
            <person name="Amselem J."/>
            <person name="Cantarel B.L."/>
            <person name="Chiu R."/>
            <person name="Coutinho P.M."/>
            <person name="Feau N."/>
            <person name="Field M."/>
            <person name="Frey P."/>
            <person name="Gelhaye E."/>
            <person name="Goldberg J."/>
            <person name="Grabherr M.G."/>
            <person name="Kodira C.D."/>
            <person name="Kohler A."/>
            <person name="Kuees U."/>
            <person name="Lindquist E.A."/>
            <person name="Lucas S.M."/>
            <person name="Mago R."/>
            <person name="Mauceli E."/>
            <person name="Morin E."/>
            <person name="Murat C."/>
            <person name="Pangilinan J.L."/>
            <person name="Park R."/>
            <person name="Pearson M."/>
            <person name="Quesneville H."/>
            <person name="Rouhier N."/>
            <person name="Sakthikumar S."/>
            <person name="Salamov A.A."/>
            <person name="Schmutz J."/>
            <person name="Selles B."/>
            <person name="Shapiro H."/>
            <person name="Tanguay P."/>
            <person name="Tuskan G.A."/>
            <person name="Henrissat B."/>
            <person name="Van de Peer Y."/>
            <person name="Rouze P."/>
            <person name="Ellis J.G."/>
            <person name="Dodds P.N."/>
            <person name="Schein J.E."/>
            <person name="Zhong S."/>
            <person name="Hamelin R.C."/>
            <person name="Grigoriev I.V."/>
            <person name="Szabo L.J."/>
            <person name="Martin F."/>
        </authorList>
    </citation>
    <scope>NUCLEOTIDE SEQUENCE [LARGE SCALE GENOMIC DNA]</scope>
    <source>
        <strain evidence="3">CRL 75-36-700-3 / race SCCL</strain>
    </source>
</reference>
<dbReference type="KEGG" id="pgr:PGTG_21073"/>
<dbReference type="AlphaFoldDB" id="H6QQB3"/>
<evidence type="ECO:0000313" key="3">
    <source>
        <dbReference type="Proteomes" id="UP000008783"/>
    </source>
</evidence>
<dbReference type="GeneID" id="13542140"/>
<keyword evidence="3" id="KW-1185">Reference proteome</keyword>
<dbReference type="InParanoid" id="H6QQB3"/>
<evidence type="ECO:0000256" key="1">
    <source>
        <dbReference type="SAM" id="MobiDB-lite"/>
    </source>
</evidence>
<dbReference type="EMBL" id="DS178270">
    <property type="protein sequence ID" value="EHS64815.1"/>
    <property type="molecule type" value="Genomic_DNA"/>
</dbReference>
<dbReference type="VEuPathDB" id="FungiDB:PGTG_21073"/>